<dbReference type="EMBL" id="JARKIF010000030">
    <property type="protein sequence ID" value="KAJ7612647.1"/>
    <property type="molecule type" value="Genomic_DNA"/>
</dbReference>
<proteinExistence type="predicted"/>
<evidence type="ECO:0000313" key="1">
    <source>
        <dbReference type="EMBL" id="KAJ7612647.1"/>
    </source>
</evidence>
<keyword evidence="2" id="KW-1185">Reference proteome</keyword>
<name>A0AAD7B7A2_9AGAR</name>
<reference evidence="1" key="1">
    <citation type="submission" date="2023-03" db="EMBL/GenBank/DDBJ databases">
        <title>Massive genome expansion in bonnet fungi (Mycena s.s.) driven by repeated elements and novel gene families across ecological guilds.</title>
        <authorList>
            <consortium name="Lawrence Berkeley National Laboratory"/>
            <person name="Harder C.B."/>
            <person name="Miyauchi S."/>
            <person name="Viragh M."/>
            <person name="Kuo A."/>
            <person name="Thoen E."/>
            <person name="Andreopoulos B."/>
            <person name="Lu D."/>
            <person name="Skrede I."/>
            <person name="Drula E."/>
            <person name="Henrissat B."/>
            <person name="Morin E."/>
            <person name="Kohler A."/>
            <person name="Barry K."/>
            <person name="LaButti K."/>
            <person name="Morin E."/>
            <person name="Salamov A."/>
            <person name="Lipzen A."/>
            <person name="Mereny Z."/>
            <person name="Hegedus B."/>
            <person name="Baldrian P."/>
            <person name="Stursova M."/>
            <person name="Weitz H."/>
            <person name="Taylor A."/>
            <person name="Grigoriev I.V."/>
            <person name="Nagy L.G."/>
            <person name="Martin F."/>
            <person name="Kauserud H."/>
        </authorList>
    </citation>
    <scope>NUCLEOTIDE SEQUENCE</scope>
    <source>
        <strain evidence="1">9284</strain>
    </source>
</reference>
<accession>A0AAD7B7A2</accession>
<organism evidence="1 2">
    <name type="scientific">Roridomyces roridus</name>
    <dbReference type="NCBI Taxonomy" id="1738132"/>
    <lineage>
        <taxon>Eukaryota</taxon>
        <taxon>Fungi</taxon>
        <taxon>Dikarya</taxon>
        <taxon>Basidiomycota</taxon>
        <taxon>Agaricomycotina</taxon>
        <taxon>Agaricomycetes</taxon>
        <taxon>Agaricomycetidae</taxon>
        <taxon>Agaricales</taxon>
        <taxon>Marasmiineae</taxon>
        <taxon>Mycenaceae</taxon>
        <taxon>Roridomyces</taxon>
    </lineage>
</organism>
<dbReference type="Proteomes" id="UP001221142">
    <property type="component" value="Unassembled WGS sequence"/>
</dbReference>
<sequence>MKRVTAAETTATPVADHVGALVAIAGVTTEGNKATEFFKTTSPSARGTEDRRLINNGAIVDQTPAAPLVLSLHLPAPPLLVAPILTLPPFLSLSVRWRNQVFTRQLATDPGFSTDALLPLSYPPSTVLASASIGMTAWHRRRIGWLRISRGGGGGYLCGSWVTANLAGRCCVVACSKCILAPEVIPGARRVIMLPDVVLAIWRV</sequence>
<evidence type="ECO:0000313" key="2">
    <source>
        <dbReference type="Proteomes" id="UP001221142"/>
    </source>
</evidence>
<dbReference type="AlphaFoldDB" id="A0AAD7B7A2"/>
<protein>
    <submittedName>
        <fullName evidence="1">Uncharacterized protein</fullName>
    </submittedName>
</protein>
<comment type="caution">
    <text evidence="1">The sequence shown here is derived from an EMBL/GenBank/DDBJ whole genome shotgun (WGS) entry which is preliminary data.</text>
</comment>
<gene>
    <name evidence="1" type="ORF">FB45DRAFT_1009251</name>
</gene>